<keyword evidence="3" id="KW-1185">Reference proteome</keyword>
<dbReference type="PRINTS" id="PR00420">
    <property type="entry name" value="RNGMNOXGNASE"/>
</dbReference>
<proteinExistence type="predicted"/>
<dbReference type="EMBL" id="JAGSOH010000003">
    <property type="protein sequence ID" value="MBR7825013.1"/>
    <property type="molecule type" value="Genomic_DNA"/>
</dbReference>
<organism evidence="2 3">
    <name type="scientific">Actinospica acidithermotolerans</name>
    <dbReference type="NCBI Taxonomy" id="2828514"/>
    <lineage>
        <taxon>Bacteria</taxon>
        <taxon>Bacillati</taxon>
        <taxon>Actinomycetota</taxon>
        <taxon>Actinomycetes</taxon>
        <taxon>Catenulisporales</taxon>
        <taxon>Actinospicaceae</taxon>
        <taxon>Actinospica</taxon>
    </lineage>
</organism>
<feature type="domain" description="Amine oxidase" evidence="1">
    <location>
        <begin position="16"/>
        <end position="405"/>
    </location>
</feature>
<dbReference type="SUPFAM" id="SSF51905">
    <property type="entry name" value="FAD/NAD(P)-binding domain"/>
    <property type="match status" value="1"/>
</dbReference>
<dbReference type="Pfam" id="PF01593">
    <property type="entry name" value="Amino_oxidase"/>
    <property type="match status" value="1"/>
</dbReference>
<protein>
    <submittedName>
        <fullName evidence="2">FAD-dependent oxidoreductase</fullName>
    </submittedName>
</protein>
<dbReference type="GO" id="GO:0016491">
    <property type="term" value="F:oxidoreductase activity"/>
    <property type="evidence" value="ECO:0007669"/>
    <property type="project" value="InterPro"/>
</dbReference>
<dbReference type="InterPro" id="IPR036188">
    <property type="entry name" value="FAD/NAD-bd_sf"/>
</dbReference>
<dbReference type="AlphaFoldDB" id="A0A941IHB5"/>
<gene>
    <name evidence="2" type="ORF">KDK95_01755</name>
</gene>
<accession>A0A941IHB5</accession>
<dbReference type="InterPro" id="IPR002937">
    <property type="entry name" value="Amino_oxidase"/>
</dbReference>
<evidence type="ECO:0000259" key="1">
    <source>
        <dbReference type="Pfam" id="PF01593"/>
    </source>
</evidence>
<dbReference type="Gene3D" id="3.50.50.60">
    <property type="entry name" value="FAD/NAD(P)-binding domain"/>
    <property type="match status" value="1"/>
</dbReference>
<evidence type="ECO:0000313" key="3">
    <source>
        <dbReference type="Proteomes" id="UP000676325"/>
    </source>
</evidence>
<evidence type="ECO:0000313" key="2">
    <source>
        <dbReference type="EMBL" id="MBR7825013.1"/>
    </source>
</evidence>
<dbReference type="PANTHER" id="PTHR42841">
    <property type="entry name" value="AMINE OXIDASE"/>
    <property type="match status" value="1"/>
</dbReference>
<name>A0A941IHB5_9ACTN</name>
<dbReference type="Proteomes" id="UP000676325">
    <property type="component" value="Unassembled WGS sequence"/>
</dbReference>
<reference evidence="2" key="1">
    <citation type="submission" date="2021-04" db="EMBL/GenBank/DDBJ databases">
        <title>Genome based classification of Actinospica acidithermotolerans sp. nov., an actinobacterium isolated from an Indonesian hot spring.</title>
        <authorList>
            <person name="Kusuma A.B."/>
            <person name="Putra K.E."/>
            <person name="Nafisah S."/>
            <person name="Loh J."/>
            <person name="Nouioui I."/>
            <person name="Goodfellow M."/>
        </authorList>
    </citation>
    <scope>NUCLEOTIDE SEQUENCE</scope>
    <source>
        <strain evidence="2">MGRD01-02</strain>
    </source>
</reference>
<comment type="caution">
    <text evidence="2">The sequence shown here is derived from an EMBL/GenBank/DDBJ whole genome shotgun (WGS) entry which is preliminary data.</text>
</comment>
<dbReference type="RefSeq" id="WP_212516175.1">
    <property type="nucleotide sequence ID" value="NZ_JAGSOH010000003.1"/>
</dbReference>
<sequence>MPVSGASEVIVVGAGLAGLTCAADLCAAGVSVRVLEAGDRPGGRMRTDVRDGFRLDRGFHIFNTDYPQVRRHIDVHALDLRGFAGGCLLCTDSGRHLLGHPLRMPGAWHEAVPGHLASAGDLARVAAWCAKELVTPVSRLEAAKDTSARAALEKAGLSKPFIDGVLRPFFAGVFFDTELATSSRVLHLVCHSMLRGTIALPAEGIGAVPLQLAERLPAGALELERPVTQLTDAGVLLADGTELPADHVVIATDPATAGDLAPSVQVLDSVPVTTYYHAALRPPTSEPILLIDGTLRVLTTIVISNALPAAAPEGTALIATSLATAAPPPEAVVRERLAELYETDTSDWHEVATYRIARALPRMDPPWPLTRPCRIGPGRYLCGDHRATGSVQGAMASGARAAREVVAALG</sequence>